<gene>
    <name evidence="1" type="ORF">DW172_02965</name>
</gene>
<dbReference type="RefSeq" id="WP_118257134.1">
    <property type="nucleotide sequence ID" value="NZ_QRKN01000001.1"/>
</dbReference>
<reference evidence="1 2" key="1">
    <citation type="submission" date="2018-08" db="EMBL/GenBank/DDBJ databases">
        <title>A genome reference for cultivated species of the human gut microbiota.</title>
        <authorList>
            <person name="Zou Y."/>
            <person name="Xue W."/>
            <person name="Luo G."/>
        </authorList>
    </citation>
    <scope>NUCLEOTIDE SEQUENCE [LARGE SCALE GENOMIC DNA]</scope>
    <source>
        <strain evidence="1 2">AM16-11</strain>
    </source>
</reference>
<comment type="caution">
    <text evidence="1">The sequence shown here is derived from an EMBL/GenBank/DDBJ whole genome shotgun (WGS) entry which is preliminary data.</text>
</comment>
<dbReference type="EMBL" id="QRKN01000001">
    <property type="protein sequence ID" value="RHI25658.1"/>
    <property type="molecule type" value="Genomic_DNA"/>
</dbReference>
<organism evidence="1 2">
    <name type="scientific">Agathobacter rectalis</name>
    <dbReference type="NCBI Taxonomy" id="39491"/>
    <lineage>
        <taxon>Bacteria</taxon>
        <taxon>Bacillati</taxon>
        <taxon>Bacillota</taxon>
        <taxon>Clostridia</taxon>
        <taxon>Lachnospirales</taxon>
        <taxon>Lachnospiraceae</taxon>
        <taxon>Agathobacter</taxon>
    </lineage>
</organism>
<name>A0A414ZR17_9FIRM</name>
<evidence type="ECO:0000313" key="2">
    <source>
        <dbReference type="Proteomes" id="UP000285865"/>
    </source>
</evidence>
<protein>
    <submittedName>
        <fullName evidence="1">Uncharacterized protein</fullName>
    </submittedName>
</protein>
<proteinExistence type="predicted"/>
<evidence type="ECO:0000313" key="1">
    <source>
        <dbReference type="EMBL" id="RHI25658.1"/>
    </source>
</evidence>
<accession>A0A414ZR17</accession>
<dbReference type="Proteomes" id="UP000285865">
    <property type="component" value="Unassembled WGS sequence"/>
</dbReference>
<dbReference type="AlphaFoldDB" id="A0A414ZR17"/>
<sequence>MINISELHDKLEKISDDIKVLIASKQMDAIGKMISAMIEAQTQNELEQKYKDLRIQVQEDPVAKLLETINEMHFGDNFPIECLEPPKQDISTLKKRIKYCKNPMEKKKLEQELNTLYKEHKRNRRTVS</sequence>